<name>A0A0N1P2H8_9EURO</name>
<dbReference type="Proteomes" id="UP000038010">
    <property type="component" value="Unassembled WGS sequence"/>
</dbReference>
<dbReference type="GeneID" id="28742040"/>
<dbReference type="InterPro" id="IPR010323">
    <property type="entry name" value="DUF924"/>
</dbReference>
<evidence type="ECO:0000313" key="2">
    <source>
        <dbReference type="Proteomes" id="UP000038010"/>
    </source>
</evidence>
<dbReference type="OrthoDB" id="414698at2759"/>
<gene>
    <name evidence="1" type="ORF">AB675_9610</name>
</gene>
<sequence>MSSLATLQNPDIARIHDFWYTRPVLEWFVPPEGFDADCKGQFNDLVRDAANSSKLDHWEETKEGSLALLVLLDQFTRNVFRGTPGAFSSDAKAMGVATRSIAKGFDKEVTTQQALTYYLVLMHHESLLAQIACRSLLEQLALRCKTPDEIKFIANSSRKSSQEHQDVIEKFGRYPSRNEILGRQSTEAELEFLKEHPSGFA</sequence>
<dbReference type="RefSeq" id="XP_018002417.1">
    <property type="nucleotide sequence ID" value="XM_018150160.1"/>
</dbReference>
<dbReference type="Gene3D" id="1.25.40.10">
    <property type="entry name" value="Tetratricopeptide repeat domain"/>
    <property type="match status" value="1"/>
</dbReference>
<reference evidence="1 2" key="1">
    <citation type="submission" date="2015-06" db="EMBL/GenBank/DDBJ databases">
        <title>Draft genome of the ant-associated black yeast Phialophora attae CBS 131958.</title>
        <authorList>
            <person name="Moreno L.F."/>
            <person name="Stielow B.J."/>
            <person name="de Hoog S."/>
            <person name="Vicente V.A."/>
            <person name="Weiss V.A."/>
            <person name="de Vries M."/>
            <person name="Cruz L.M."/>
            <person name="Souza E.M."/>
        </authorList>
    </citation>
    <scope>NUCLEOTIDE SEQUENCE [LARGE SCALE GENOMIC DNA]</scope>
    <source>
        <strain evidence="1 2">CBS 131958</strain>
    </source>
</reference>
<comment type="caution">
    <text evidence="1">The sequence shown here is derived from an EMBL/GenBank/DDBJ whole genome shotgun (WGS) entry which is preliminary data.</text>
</comment>
<dbReference type="SUPFAM" id="SSF48452">
    <property type="entry name" value="TPR-like"/>
    <property type="match status" value="1"/>
</dbReference>
<evidence type="ECO:0008006" key="3">
    <source>
        <dbReference type="Google" id="ProtNLM"/>
    </source>
</evidence>
<protein>
    <recommendedName>
        <fullName evidence="3">DUF924-domain-containing protein</fullName>
    </recommendedName>
</protein>
<dbReference type="VEuPathDB" id="FungiDB:AB675_9610"/>
<accession>A0A0N1P2H8</accession>
<dbReference type="EMBL" id="LFJN01000007">
    <property type="protein sequence ID" value="KPI42454.1"/>
    <property type="molecule type" value="Genomic_DNA"/>
</dbReference>
<dbReference type="STRING" id="1664694.A0A0N1P2H8"/>
<dbReference type="Pfam" id="PF06041">
    <property type="entry name" value="DUF924"/>
    <property type="match status" value="1"/>
</dbReference>
<dbReference type="AlphaFoldDB" id="A0A0N1P2H8"/>
<organism evidence="1 2">
    <name type="scientific">Cyphellophora attinorum</name>
    <dbReference type="NCBI Taxonomy" id="1664694"/>
    <lineage>
        <taxon>Eukaryota</taxon>
        <taxon>Fungi</taxon>
        <taxon>Dikarya</taxon>
        <taxon>Ascomycota</taxon>
        <taxon>Pezizomycotina</taxon>
        <taxon>Eurotiomycetes</taxon>
        <taxon>Chaetothyriomycetidae</taxon>
        <taxon>Chaetothyriales</taxon>
        <taxon>Cyphellophoraceae</taxon>
        <taxon>Cyphellophora</taxon>
    </lineage>
</organism>
<dbReference type="Gene3D" id="1.20.58.320">
    <property type="entry name" value="TPR-like"/>
    <property type="match status" value="1"/>
</dbReference>
<evidence type="ECO:0000313" key="1">
    <source>
        <dbReference type="EMBL" id="KPI42454.1"/>
    </source>
</evidence>
<dbReference type="InterPro" id="IPR011990">
    <property type="entry name" value="TPR-like_helical_dom_sf"/>
</dbReference>
<proteinExistence type="predicted"/>
<keyword evidence="2" id="KW-1185">Reference proteome</keyword>